<name>A0A8H4CCH2_COLGL</name>
<gene>
    <name evidence="2" type="ORF">GCG54_00006727</name>
</gene>
<feature type="compositionally biased region" description="Basic and acidic residues" evidence="1">
    <location>
        <begin position="229"/>
        <end position="241"/>
    </location>
</feature>
<proteinExistence type="predicted"/>
<accession>A0A8H4CCH2</accession>
<dbReference type="AlphaFoldDB" id="A0A8H4CCH2"/>
<keyword evidence="3" id="KW-1185">Reference proteome</keyword>
<comment type="caution">
    <text evidence="2">The sequence shown here is derived from an EMBL/GenBank/DDBJ whole genome shotgun (WGS) entry which is preliminary data.</text>
</comment>
<dbReference type="Proteomes" id="UP000613401">
    <property type="component" value="Unassembled WGS sequence"/>
</dbReference>
<dbReference type="RefSeq" id="XP_045260378.1">
    <property type="nucleotide sequence ID" value="XM_045406726.1"/>
</dbReference>
<feature type="region of interest" description="Disordered" evidence="1">
    <location>
        <begin position="215"/>
        <end position="241"/>
    </location>
</feature>
<evidence type="ECO:0000313" key="3">
    <source>
        <dbReference type="Proteomes" id="UP000613401"/>
    </source>
</evidence>
<evidence type="ECO:0000313" key="2">
    <source>
        <dbReference type="EMBL" id="KAF3801219.1"/>
    </source>
</evidence>
<reference evidence="2" key="2">
    <citation type="submission" date="2020-03" db="EMBL/GenBank/DDBJ databases">
        <authorList>
            <person name="Fu F.-F."/>
            <person name="Chen J."/>
        </authorList>
    </citation>
    <scope>NUCLEOTIDE SEQUENCE</scope>
    <source>
        <strain evidence="2">Lc1</strain>
    </source>
</reference>
<feature type="compositionally biased region" description="Polar residues" evidence="1">
    <location>
        <begin position="215"/>
        <end position="228"/>
    </location>
</feature>
<reference evidence="2" key="1">
    <citation type="journal article" date="2020" name="Phytopathology">
        <title>Genome sequence and comparative analysis of Colletotrichum gloeosporioides isolated from Liriodendron leaves.</title>
        <authorList>
            <person name="Fu F.F."/>
            <person name="Hao Z."/>
            <person name="Wang P."/>
            <person name="Lu Y."/>
            <person name="Xue L.J."/>
            <person name="Wei G."/>
            <person name="Tian Y."/>
            <person name="Baishi H."/>
            <person name="Xu H."/>
            <person name="Shi J."/>
            <person name="Cheng T."/>
            <person name="Wang G."/>
            <person name="Yi Y."/>
            <person name="Chen J."/>
        </authorList>
    </citation>
    <scope>NUCLEOTIDE SEQUENCE</scope>
    <source>
        <strain evidence="2">Lc1</strain>
    </source>
</reference>
<protein>
    <submittedName>
        <fullName evidence="2">Uncharacterized protein</fullName>
    </submittedName>
</protein>
<evidence type="ECO:0000256" key="1">
    <source>
        <dbReference type="SAM" id="MobiDB-lite"/>
    </source>
</evidence>
<dbReference type="EMBL" id="WVTB01000068">
    <property type="protein sequence ID" value="KAF3801219.1"/>
    <property type="molecule type" value="Genomic_DNA"/>
</dbReference>
<sequence>MELLSRDGHLRFRSMTELLSLTNFVFKPEYPSDESEDPVGPPRIFSATDGSVNGRGYLYSSSFTNVVARKDEFAVATLVDIDSNSPKGVIVANVQPGESYQIALSAKNTSADVIGQVRCTVTDLDQDATPEGLIGHYLNSIEEPDAAENEELHFQVKHSFLKHASTVAGLLRGMRDADTVDTLHEAATHFRTYCIIAGCDKIYARFFRGSRNPSGSLATTVGTAATENETTRDQVRPSKPTEADEIRRLKEVMNGDRRNFYDILTYDISSCTSLHQGIGPSIWLQPLSEHSLARLGQILQFLRDHGCQKGLEDYHPTESDWYHKTKDREAFHHIVRSLVRVTAEKLDHLIAAKRAYHTTKLATQKLRSELQQRRVRELCELAQEYDRWASILGILVSELRKQLRCHMDWLEYEFCDKYSDSFTASPLYPDVNVCNYSPSLGEHILWEAGMGPYYDDVRLGHEAFDLSALDDWARLGWSTAAMIYLVNITAHSNGMSKLGPDLPRTNVTGRPPPINAKTTSFQLVEVSANDEDHEKLPLKDLFLTLTNKCFQPFTEEDQSRIWGLINMERRESEPQREDVDVETRHFSGETHPEAYAISFHMLASARRRLGAKFTDGQENVVFPHKEVLDLFQENITNLAATGRCCTACDRLLWYYGRRSGSWVTHSEDHRIWVPCSLPPWIPRDIGEYMIELAYDELQYRLPEMIDHFELTNDLFEERKARNSQK</sequence>
<dbReference type="GeneID" id="69013875"/>
<organism evidence="2 3">
    <name type="scientific">Colletotrichum gloeosporioides</name>
    <name type="common">Anthracnose fungus</name>
    <name type="synonym">Glomerella cingulata</name>
    <dbReference type="NCBI Taxonomy" id="474922"/>
    <lineage>
        <taxon>Eukaryota</taxon>
        <taxon>Fungi</taxon>
        <taxon>Dikarya</taxon>
        <taxon>Ascomycota</taxon>
        <taxon>Pezizomycotina</taxon>
        <taxon>Sordariomycetes</taxon>
        <taxon>Hypocreomycetidae</taxon>
        <taxon>Glomerellales</taxon>
        <taxon>Glomerellaceae</taxon>
        <taxon>Colletotrichum</taxon>
        <taxon>Colletotrichum gloeosporioides species complex</taxon>
    </lineage>
</organism>